<feature type="repeat" description="ANK" evidence="3">
    <location>
        <begin position="426"/>
        <end position="455"/>
    </location>
</feature>
<evidence type="ECO:0000256" key="2">
    <source>
        <dbReference type="ARBA" id="ARBA00023043"/>
    </source>
</evidence>
<name>A0A0L1J0V2_ASPN3</name>
<evidence type="ECO:0000256" key="1">
    <source>
        <dbReference type="ARBA" id="ARBA00022737"/>
    </source>
</evidence>
<feature type="repeat" description="ANK" evidence="3">
    <location>
        <begin position="493"/>
        <end position="525"/>
    </location>
</feature>
<feature type="repeat" description="ANK" evidence="3">
    <location>
        <begin position="274"/>
        <end position="306"/>
    </location>
</feature>
<evidence type="ECO:0000313" key="7">
    <source>
        <dbReference type="Proteomes" id="UP000037505"/>
    </source>
</evidence>
<feature type="repeat" description="ANK" evidence="3">
    <location>
        <begin position="459"/>
        <end position="491"/>
    </location>
</feature>
<dbReference type="InterPro" id="IPR036770">
    <property type="entry name" value="Ankyrin_rpt-contain_sf"/>
</dbReference>
<dbReference type="EMBL" id="JNOM01000164">
    <property type="protein sequence ID" value="KNG85290.1"/>
    <property type="molecule type" value="Genomic_DNA"/>
</dbReference>
<comment type="caution">
    <text evidence="6">The sequence shown here is derived from an EMBL/GenBank/DDBJ whole genome shotgun (WGS) entry which is preliminary data.</text>
</comment>
<proteinExistence type="predicted"/>
<feature type="domain" description="Azaphilone pigments biosynthesis cluster protein L N-terminal" evidence="5">
    <location>
        <begin position="2"/>
        <end position="113"/>
    </location>
</feature>
<evidence type="ECO:0000256" key="4">
    <source>
        <dbReference type="SAM" id="MobiDB-lite"/>
    </source>
</evidence>
<dbReference type="InterPro" id="IPR002110">
    <property type="entry name" value="Ankyrin_rpt"/>
</dbReference>
<dbReference type="AlphaFoldDB" id="A0A0L1J0V2"/>
<protein>
    <recommendedName>
        <fullName evidence="5">Azaphilone pigments biosynthesis cluster protein L N-terminal domain-containing protein</fullName>
    </recommendedName>
</protein>
<keyword evidence="2 3" id="KW-0040">ANK repeat</keyword>
<keyword evidence="7" id="KW-1185">Reference proteome</keyword>
<feature type="compositionally biased region" description="Low complexity" evidence="4">
    <location>
        <begin position="215"/>
        <end position="231"/>
    </location>
</feature>
<dbReference type="PANTHER" id="PTHR24166">
    <property type="entry name" value="ROLLING PEBBLES, ISOFORM B"/>
    <property type="match status" value="1"/>
</dbReference>
<feature type="repeat" description="ANK" evidence="3">
    <location>
        <begin position="356"/>
        <end position="388"/>
    </location>
</feature>
<dbReference type="OrthoDB" id="1577640at2759"/>
<evidence type="ECO:0000256" key="3">
    <source>
        <dbReference type="PROSITE-ProRule" id="PRU00023"/>
    </source>
</evidence>
<dbReference type="PANTHER" id="PTHR24166:SF48">
    <property type="entry name" value="PROTEIN VAPYRIN"/>
    <property type="match status" value="1"/>
</dbReference>
<dbReference type="STRING" id="1509407.A0A0L1J0V2"/>
<evidence type="ECO:0000313" key="6">
    <source>
        <dbReference type="EMBL" id="KNG85290.1"/>
    </source>
</evidence>
<dbReference type="Gene3D" id="1.25.40.20">
    <property type="entry name" value="Ankyrin repeat-containing domain"/>
    <property type="match status" value="3"/>
</dbReference>
<gene>
    <name evidence="6" type="ORF">ANOM_006367</name>
</gene>
<dbReference type="Pfam" id="PF12796">
    <property type="entry name" value="Ank_2"/>
    <property type="match status" value="2"/>
</dbReference>
<dbReference type="SMART" id="SM00248">
    <property type="entry name" value="ANK"/>
    <property type="match status" value="7"/>
</dbReference>
<feature type="region of interest" description="Disordered" evidence="4">
    <location>
        <begin position="215"/>
        <end position="238"/>
    </location>
</feature>
<dbReference type="SUPFAM" id="SSF48403">
    <property type="entry name" value="Ankyrin repeat"/>
    <property type="match status" value="1"/>
</dbReference>
<keyword evidence="1" id="KW-0677">Repeat</keyword>
<dbReference type="Pfam" id="PF00023">
    <property type="entry name" value="Ank"/>
    <property type="match status" value="1"/>
</dbReference>
<feature type="repeat" description="ANK" evidence="3">
    <location>
        <begin position="320"/>
        <end position="355"/>
    </location>
</feature>
<dbReference type="Proteomes" id="UP000037505">
    <property type="component" value="Unassembled WGS sequence"/>
</dbReference>
<dbReference type="PROSITE" id="PS50297">
    <property type="entry name" value="ANK_REP_REGION"/>
    <property type="match status" value="5"/>
</dbReference>
<dbReference type="InterPro" id="IPR031348">
    <property type="entry name" value="PigL_N"/>
</dbReference>
<dbReference type="PRINTS" id="PR01415">
    <property type="entry name" value="ANKYRIN"/>
</dbReference>
<evidence type="ECO:0000259" key="5">
    <source>
        <dbReference type="Pfam" id="PF17111"/>
    </source>
</evidence>
<organism evidence="6 7">
    <name type="scientific">Aspergillus nomiae NRRL (strain ATCC 15546 / NRRL 13137 / CBS 260.88 / M93)</name>
    <dbReference type="NCBI Taxonomy" id="1509407"/>
    <lineage>
        <taxon>Eukaryota</taxon>
        <taxon>Fungi</taxon>
        <taxon>Dikarya</taxon>
        <taxon>Ascomycota</taxon>
        <taxon>Pezizomycotina</taxon>
        <taxon>Eurotiomycetes</taxon>
        <taxon>Eurotiomycetidae</taxon>
        <taxon>Eurotiales</taxon>
        <taxon>Aspergillaceae</taxon>
        <taxon>Aspergillus</taxon>
        <taxon>Aspergillus subgen. Circumdati</taxon>
    </lineage>
</organism>
<dbReference type="GeneID" id="26808171"/>
<dbReference type="Pfam" id="PF17111">
    <property type="entry name" value="PigL_N"/>
    <property type="match status" value="1"/>
</dbReference>
<dbReference type="PROSITE" id="PS50088">
    <property type="entry name" value="ANK_REPEAT"/>
    <property type="match status" value="6"/>
</dbReference>
<reference evidence="6 7" key="1">
    <citation type="submission" date="2014-06" db="EMBL/GenBank/DDBJ databases">
        <title>The Genome of the Aflatoxigenic Filamentous Fungus Aspergillus nomius.</title>
        <authorList>
            <person name="Moore M.G."/>
            <person name="Shannon B.M."/>
            <person name="Brian M.M."/>
        </authorList>
    </citation>
    <scope>NUCLEOTIDE SEQUENCE [LARGE SCALE GENOMIC DNA]</scope>
    <source>
        <strain evidence="6 7">NRRL 13137</strain>
    </source>
</reference>
<dbReference type="InterPro" id="IPR050889">
    <property type="entry name" value="Dendritic_Spine_Reg/Scaffold"/>
</dbReference>
<accession>A0A0L1J0V2</accession>
<sequence>MEGIGTASAILQLSGTAAKASLQLYEIIVTIRDAPRELCVLGDDVEALSTLLSNLQRSLESPQTQNAVDKDSEIRKVMDGLQGLIKRCEKTCQQIKEYLSSCIRNEKPDKASIEGKDGDSSAIAEPLPLMGSINRVAWLFKRKDVFLRVSELQRTKQLFSDAMGTLTLLVTLRISGISAGPDDSAPAVGSNRCPFDDDAGSAIVRWATTVHSQSLSVSNTSTTSPTQTPSRPATPKPVDPELAQELFEVVKRGSIRLVELLLDCVDINTRRPRDGRTALSFAAELGNVNMTKFLLDHGARVDIRQYTRSCADSKGPTFIGGRTPLHWAADSGASAKGEIIKLLLDHGANPNAATSAGRPALQFVCIQGDCKSARILLDRGADVNFRTFHHGWCAVSEAAHHNHTELLKVLLDYKPLLDVNVDLKGDRKAPLHSAVCNRNTEFMKLLLQNGADPDIGMFEDNTPLHLAAAMGWLEGINILLDWNASIDAQDAFLFETPLHKAARNRKVKICQLLCQRGADPAVEDIDGLDYQAILNCTQRYPDDWKVNPDKVYFLS</sequence>
<dbReference type="RefSeq" id="XP_015406213.1">
    <property type="nucleotide sequence ID" value="XM_015551623.1"/>
</dbReference>